<gene>
    <name evidence="1" type="ORF">AC626_04815</name>
</gene>
<protein>
    <submittedName>
        <fullName evidence="1">Uncharacterized protein</fullName>
    </submittedName>
</protein>
<reference evidence="2" key="1">
    <citation type="submission" date="2015-07" db="EMBL/GenBank/DDBJ databases">
        <title>Draft genome sequence of a Pseudoalteromonas rubra strain, OCN096, isolated from Kaneohe Bay, Oahu, Hawaii.</title>
        <authorList>
            <person name="Beurmann S."/>
            <person name="Ushijima B."/>
            <person name="Belcaid M."/>
            <person name="Callahan S.M."/>
            <person name="Aeby G.S."/>
        </authorList>
    </citation>
    <scope>NUCLEOTIDE SEQUENCE [LARGE SCALE GENOMIC DNA]</scope>
    <source>
        <strain evidence="2">OCN096</strain>
    </source>
</reference>
<comment type="caution">
    <text evidence="1">The sequence shown here is derived from an EMBL/GenBank/DDBJ whole genome shotgun (WGS) entry which is preliminary data.</text>
</comment>
<name>A0A0L0EX73_9GAMM</name>
<sequence length="59" mass="6659">MIAISPATWVLAGQPFAYFWLKNKLKIEQVTTLFCAKRGFIASAESEIDYSEQAVICMK</sequence>
<evidence type="ECO:0000313" key="2">
    <source>
        <dbReference type="Proteomes" id="UP000036850"/>
    </source>
</evidence>
<organism evidence="1 2">
    <name type="scientific">Pseudoalteromonas rubra</name>
    <dbReference type="NCBI Taxonomy" id="43658"/>
    <lineage>
        <taxon>Bacteria</taxon>
        <taxon>Pseudomonadati</taxon>
        <taxon>Pseudomonadota</taxon>
        <taxon>Gammaproteobacteria</taxon>
        <taxon>Alteromonadales</taxon>
        <taxon>Pseudoalteromonadaceae</taxon>
        <taxon>Pseudoalteromonas</taxon>
    </lineage>
</organism>
<proteinExistence type="predicted"/>
<evidence type="ECO:0000313" key="1">
    <source>
        <dbReference type="EMBL" id="KNC68438.1"/>
    </source>
</evidence>
<dbReference type="Proteomes" id="UP000036850">
    <property type="component" value="Unassembled WGS sequence"/>
</dbReference>
<dbReference type="EMBL" id="LFZX01000023">
    <property type="protein sequence ID" value="KNC68438.1"/>
    <property type="molecule type" value="Genomic_DNA"/>
</dbReference>
<dbReference type="AlphaFoldDB" id="A0A0L0EX73"/>
<dbReference type="PATRIC" id="fig|43658.6.peg.2894"/>
<accession>A0A0L0EX73</accession>